<dbReference type="Gene3D" id="1.20.1250.20">
    <property type="entry name" value="MFS general substrate transporter like domains"/>
    <property type="match status" value="2"/>
</dbReference>
<evidence type="ECO:0000259" key="7">
    <source>
        <dbReference type="PROSITE" id="PS50850"/>
    </source>
</evidence>
<evidence type="ECO:0000256" key="5">
    <source>
        <dbReference type="ARBA" id="ARBA00023136"/>
    </source>
</evidence>
<accession>A0AAE3QJZ8</accession>
<protein>
    <submittedName>
        <fullName evidence="8">MFS transporter</fullName>
    </submittedName>
</protein>
<gene>
    <name evidence="8" type="ORF">QNI16_00205</name>
</gene>
<sequence>MNVTLTKPRMSFWQIWNMTFGFCGIQFGWALQMANMSSIYEYLGANADEIPLLFLAAPLTGLIVQPIVGYLSDRTWHPVLGRRRPYFLVGAILSTIALVLMPNSSALWMAAGLLWIMDTSINISMEPFRAFVVDKLSEEQRTIGFSMQSLFIGLGSVIASALPWMMDHWFHVQNDVQEAIPATVRLSFYIGGAAFLGSVLYTILTTKEYPPVDIDIVLKKQESNKGFGAGAVEIFHAIRHMPQRMRQIALVQFFTWPGLFLMWFYYSPAVARNVFQAPDEKSSLYTEGIQFAGLTLSFYNLVTFLFALILPAIAMRLGKRITHMVCLIIGALGLLSVGFIREPNLLFVSMSCIGIAWASILSMPYAILAGCLPEDKIGIYMGIFNFFIVLPEIIASLFFGWLMANVLGNDRLLAVQIGGGLMVLAALLCFRIKED</sequence>
<feature type="transmembrane region" description="Helical" evidence="6">
    <location>
        <begin position="291"/>
        <end position="314"/>
    </location>
</feature>
<comment type="subcellular location">
    <subcellularLocation>
        <location evidence="1">Membrane</location>
        <topology evidence="1">Multi-pass membrane protein</topology>
    </subcellularLocation>
</comment>
<dbReference type="InterPro" id="IPR036259">
    <property type="entry name" value="MFS_trans_sf"/>
</dbReference>
<keyword evidence="2" id="KW-0813">Transport</keyword>
<dbReference type="AlphaFoldDB" id="A0AAE3QJZ8"/>
<feature type="transmembrane region" description="Helical" evidence="6">
    <location>
        <begin position="321"/>
        <end position="340"/>
    </location>
</feature>
<evidence type="ECO:0000256" key="2">
    <source>
        <dbReference type="ARBA" id="ARBA00022448"/>
    </source>
</evidence>
<evidence type="ECO:0000256" key="6">
    <source>
        <dbReference type="SAM" id="Phobius"/>
    </source>
</evidence>
<keyword evidence="3 6" id="KW-0812">Transmembrane</keyword>
<evidence type="ECO:0000256" key="3">
    <source>
        <dbReference type="ARBA" id="ARBA00022692"/>
    </source>
</evidence>
<organism evidence="8 9">
    <name type="scientific">Xanthocytophaga flava</name>
    <dbReference type="NCBI Taxonomy" id="3048013"/>
    <lineage>
        <taxon>Bacteria</taxon>
        <taxon>Pseudomonadati</taxon>
        <taxon>Bacteroidota</taxon>
        <taxon>Cytophagia</taxon>
        <taxon>Cytophagales</taxon>
        <taxon>Rhodocytophagaceae</taxon>
        <taxon>Xanthocytophaga</taxon>
    </lineage>
</organism>
<name>A0AAE3QJZ8_9BACT</name>
<feature type="transmembrane region" description="Helical" evidence="6">
    <location>
        <begin position="84"/>
        <end position="101"/>
    </location>
</feature>
<feature type="transmembrane region" description="Helical" evidence="6">
    <location>
        <begin position="346"/>
        <end position="367"/>
    </location>
</feature>
<feature type="transmembrane region" description="Helical" evidence="6">
    <location>
        <begin position="413"/>
        <end position="432"/>
    </location>
</feature>
<feature type="transmembrane region" description="Helical" evidence="6">
    <location>
        <begin position="52"/>
        <end position="72"/>
    </location>
</feature>
<dbReference type="GO" id="GO:0016020">
    <property type="term" value="C:membrane"/>
    <property type="evidence" value="ECO:0007669"/>
    <property type="project" value="UniProtKB-SubCell"/>
</dbReference>
<comment type="caution">
    <text evidence="8">The sequence shown here is derived from an EMBL/GenBank/DDBJ whole genome shotgun (WGS) entry which is preliminary data.</text>
</comment>
<feature type="transmembrane region" description="Helical" evidence="6">
    <location>
        <begin position="186"/>
        <end position="204"/>
    </location>
</feature>
<feature type="transmembrane region" description="Helical" evidence="6">
    <location>
        <begin position="145"/>
        <end position="166"/>
    </location>
</feature>
<feature type="transmembrane region" description="Helical" evidence="6">
    <location>
        <begin position="248"/>
        <end position="266"/>
    </location>
</feature>
<evidence type="ECO:0000256" key="4">
    <source>
        <dbReference type="ARBA" id="ARBA00022989"/>
    </source>
</evidence>
<dbReference type="Proteomes" id="UP001241110">
    <property type="component" value="Unassembled WGS sequence"/>
</dbReference>
<proteinExistence type="predicted"/>
<feature type="domain" description="Major facilitator superfamily (MFS) profile" evidence="7">
    <location>
        <begin position="251"/>
        <end position="435"/>
    </location>
</feature>
<evidence type="ECO:0000313" key="8">
    <source>
        <dbReference type="EMBL" id="MDJ1478880.1"/>
    </source>
</evidence>
<dbReference type="GO" id="GO:0022857">
    <property type="term" value="F:transmembrane transporter activity"/>
    <property type="evidence" value="ECO:0007669"/>
    <property type="project" value="InterPro"/>
</dbReference>
<dbReference type="PROSITE" id="PS50850">
    <property type="entry name" value="MFS"/>
    <property type="match status" value="1"/>
</dbReference>
<dbReference type="PANTHER" id="PTHR19432">
    <property type="entry name" value="SUGAR TRANSPORTER"/>
    <property type="match status" value="1"/>
</dbReference>
<keyword evidence="4 6" id="KW-1133">Transmembrane helix</keyword>
<dbReference type="InterPro" id="IPR020846">
    <property type="entry name" value="MFS_dom"/>
</dbReference>
<dbReference type="PANTHER" id="PTHR19432:SF35">
    <property type="entry name" value="SOLUTE CARRIER FAMILY 45 MEMBER 3 ISOFORM X1"/>
    <property type="match status" value="1"/>
</dbReference>
<feature type="transmembrane region" description="Helical" evidence="6">
    <location>
        <begin position="379"/>
        <end position="401"/>
    </location>
</feature>
<dbReference type="EMBL" id="JASJOS010000001">
    <property type="protein sequence ID" value="MDJ1478880.1"/>
    <property type="molecule type" value="Genomic_DNA"/>
</dbReference>
<evidence type="ECO:0000256" key="1">
    <source>
        <dbReference type="ARBA" id="ARBA00004141"/>
    </source>
</evidence>
<feature type="transmembrane region" description="Helical" evidence="6">
    <location>
        <begin position="107"/>
        <end position="125"/>
    </location>
</feature>
<dbReference type="RefSeq" id="WP_313974626.1">
    <property type="nucleotide sequence ID" value="NZ_JASJOS010000001.1"/>
</dbReference>
<dbReference type="InterPro" id="IPR011701">
    <property type="entry name" value="MFS"/>
</dbReference>
<dbReference type="SUPFAM" id="SSF103473">
    <property type="entry name" value="MFS general substrate transporter"/>
    <property type="match status" value="1"/>
</dbReference>
<dbReference type="Pfam" id="PF07690">
    <property type="entry name" value="MFS_1"/>
    <property type="match status" value="1"/>
</dbReference>
<keyword evidence="5 6" id="KW-0472">Membrane</keyword>
<feature type="transmembrane region" description="Helical" evidence="6">
    <location>
        <begin position="12"/>
        <end position="32"/>
    </location>
</feature>
<evidence type="ECO:0000313" key="9">
    <source>
        <dbReference type="Proteomes" id="UP001241110"/>
    </source>
</evidence>
<reference evidence="8" key="1">
    <citation type="submission" date="2023-05" db="EMBL/GenBank/DDBJ databases">
        <authorList>
            <person name="Zhang X."/>
        </authorList>
    </citation>
    <scope>NUCLEOTIDE SEQUENCE</scope>
    <source>
        <strain evidence="8">YF14B1</strain>
    </source>
</reference>